<evidence type="ECO:0000259" key="1">
    <source>
        <dbReference type="Pfam" id="PF07179"/>
    </source>
</evidence>
<dbReference type="RefSeq" id="WP_221250810.1">
    <property type="nucleotide sequence ID" value="NZ_AP024355.1"/>
</dbReference>
<reference evidence="2 3" key="2">
    <citation type="journal article" date="2021" name="Int. J. Syst. Evol. Microbiol.">
        <title>Isolation and Polyphasic Characterization of Desulfuromonas versatilis sp. Nov., an Electrogenic Bacteria Capable of Versatile Metabolism Isolated from a Graphene Oxide-Reducing Enrichment Culture.</title>
        <authorList>
            <person name="Xie L."/>
            <person name="Yoshida N."/>
            <person name="Ishii S."/>
            <person name="Meng L."/>
        </authorList>
    </citation>
    <scope>NUCLEOTIDE SEQUENCE [LARGE SCALE GENOMIC DNA]</scope>
    <source>
        <strain evidence="2 3">NIT-T3</strain>
    </source>
</reference>
<evidence type="ECO:0000313" key="2">
    <source>
        <dbReference type="EMBL" id="BCR03331.1"/>
    </source>
</evidence>
<name>A0ABM9SDN6_9BACT</name>
<protein>
    <recommendedName>
        <fullName evidence="1">SseB protein N-terminal domain-containing protein</fullName>
    </recommendedName>
</protein>
<dbReference type="EMBL" id="AP024355">
    <property type="protein sequence ID" value="BCR03331.1"/>
    <property type="molecule type" value="Genomic_DNA"/>
</dbReference>
<dbReference type="Proteomes" id="UP001319827">
    <property type="component" value="Chromosome"/>
</dbReference>
<dbReference type="InterPro" id="IPR009839">
    <property type="entry name" value="SseB_N"/>
</dbReference>
<keyword evidence="3" id="KW-1185">Reference proteome</keyword>
<gene>
    <name evidence="2" type="ORF">DESUT3_04000</name>
</gene>
<sequence>MTELDQALEILQQDRRDPQNQSQYYDLVLNSNFFIPTFEDTESEGAPAAAEENQVMPLILESDGDDYMMLFDTEERLQAWAGGEVSFVEVPGHVIAEMSAPPLHWALNVGTEYSKQFLPEEIAWLRESVEKCRAEAEGEGK</sequence>
<evidence type="ECO:0000313" key="3">
    <source>
        <dbReference type="Proteomes" id="UP001319827"/>
    </source>
</evidence>
<accession>A0ABM9SDN6</accession>
<organism evidence="2 3">
    <name type="scientific">Desulfuromonas versatilis</name>
    <dbReference type="NCBI Taxonomy" id="2802975"/>
    <lineage>
        <taxon>Bacteria</taxon>
        <taxon>Pseudomonadati</taxon>
        <taxon>Thermodesulfobacteriota</taxon>
        <taxon>Desulfuromonadia</taxon>
        <taxon>Desulfuromonadales</taxon>
        <taxon>Desulfuromonadaceae</taxon>
        <taxon>Desulfuromonas</taxon>
    </lineage>
</organism>
<proteinExistence type="predicted"/>
<reference evidence="2 3" key="1">
    <citation type="journal article" date="2016" name="C (Basel)">
        <title>Selective Growth of and Electricity Production by Marine Exoelectrogenic Bacteria in Self-Aggregated Hydrogel of Microbially Reduced Graphene Oxide.</title>
        <authorList>
            <person name="Yoshida N."/>
            <person name="Goto Y."/>
            <person name="Miyata Y."/>
        </authorList>
    </citation>
    <scope>NUCLEOTIDE SEQUENCE [LARGE SCALE GENOMIC DNA]</scope>
    <source>
        <strain evidence="2 3">NIT-T3</strain>
    </source>
</reference>
<dbReference type="Pfam" id="PF07179">
    <property type="entry name" value="SseB"/>
    <property type="match status" value="1"/>
</dbReference>
<feature type="domain" description="SseB protein N-terminal" evidence="1">
    <location>
        <begin position="4"/>
        <end position="124"/>
    </location>
</feature>